<name>A0A8R7TU47_TRIUA</name>
<protein>
    <recommendedName>
        <fullName evidence="1">SWIM-type domain-containing protein</fullName>
    </recommendedName>
</protein>
<dbReference type="Pfam" id="PF04434">
    <property type="entry name" value="SWIM"/>
    <property type="match status" value="1"/>
</dbReference>
<dbReference type="Proteomes" id="UP000015106">
    <property type="component" value="Chromosome 3"/>
</dbReference>
<sequence length="117" mass="13804">MRLLFDREANENYEERRTKIMLPAMRLNTPLEFHASKIYTVAMFEKFGEILYEAGQYRVEEVEKGSKYYVHRYDPEKHDKWCRVMYIVEVLAAGEEIACECGGFEHTGLLCCHSIKV</sequence>
<dbReference type="Gramene" id="TuG1812G0300001890.01.T01">
    <property type="protein sequence ID" value="TuG1812G0300001890.01.T01"/>
    <property type="gene ID" value="TuG1812G0300001890.01"/>
</dbReference>
<feature type="domain" description="SWIM-type" evidence="1">
    <location>
        <begin position="94"/>
        <end position="117"/>
    </location>
</feature>
<dbReference type="PANTHER" id="PTHR47482:SF5">
    <property type="entry name" value="FAR1 DOMAIN-CONTAINING PROTEIN"/>
    <property type="match status" value="1"/>
</dbReference>
<dbReference type="EnsemblPlants" id="TuG1812G0300001890.01.T01">
    <property type="protein sequence ID" value="TuG1812G0300001890.01.T01"/>
    <property type="gene ID" value="TuG1812G0300001890.01"/>
</dbReference>
<reference evidence="2" key="3">
    <citation type="submission" date="2022-06" db="UniProtKB">
        <authorList>
            <consortium name="EnsemblPlants"/>
        </authorList>
    </citation>
    <scope>IDENTIFICATION</scope>
</reference>
<accession>A0A8R7TU47</accession>
<dbReference type="AlphaFoldDB" id="A0A8R7TU47"/>
<organism evidence="2 3">
    <name type="scientific">Triticum urartu</name>
    <name type="common">Red wild einkorn</name>
    <name type="synonym">Crithodium urartu</name>
    <dbReference type="NCBI Taxonomy" id="4572"/>
    <lineage>
        <taxon>Eukaryota</taxon>
        <taxon>Viridiplantae</taxon>
        <taxon>Streptophyta</taxon>
        <taxon>Embryophyta</taxon>
        <taxon>Tracheophyta</taxon>
        <taxon>Spermatophyta</taxon>
        <taxon>Magnoliopsida</taxon>
        <taxon>Liliopsida</taxon>
        <taxon>Poales</taxon>
        <taxon>Poaceae</taxon>
        <taxon>BOP clade</taxon>
        <taxon>Pooideae</taxon>
        <taxon>Triticodae</taxon>
        <taxon>Triticeae</taxon>
        <taxon>Triticinae</taxon>
        <taxon>Triticum</taxon>
    </lineage>
</organism>
<evidence type="ECO:0000313" key="2">
    <source>
        <dbReference type="EnsemblPlants" id="TuG1812G0300001890.01.T01"/>
    </source>
</evidence>
<dbReference type="InterPro" id="IPR007527">
    <property type="entry name" value="Znf_SWIM"/>
</dbReference>
<dbReference type="PANTHER" id="PTHR47482">
    <property type="entry name" value="OS11G0632001 PROTEIN"/>
    <property type="match status" value="1"/>
</dbReference>
<reference evidence="2" key="2">
    <citation type="submission" date="2018-03" db="EMBL/GenBank/DDBJ databases">
        <title>The Triticum urartu genome reveals the dynamic nature of wheat genome evolution.</title>
        <authorList>
            <person name="Ling H."/>
            <person name="Ma B."/>
            <person name="Shi X."/>
            <person name="Liu H."/>
            <person name="Dong L."/>
            <person name="Sun H."/>
            <person name="Cao Y."/>
            <person name="Gao Q."/>
            <person name="Zheng S."/>
            <person name="Li Y."/>
            <person name="Yu Y."/>
            <person name="Du H."/>
            <person name="Qi M."/>
            <person name="Li Y."/>
            <person name="Yu H."/>
            <person name="Cui Y."/>
            <person name="Wang N."/>
            <person name="Chen C."/>
            <person name="Wu H."/>
            <person name="Zhao Y."/>
            <person name="Zhang J."/>
            <person name="Li Y."/>
            <person name="Zhou W."/>
            <person name="Zhang B."/>
            <person name="Hu W."/>
            <person name="Eijk M."/>
            <person name="Tang J."/>
            <person name="Witsenboer H."/>
            <person name="Zhao S."/>
            <person name="Li Z."/>
            <person name="Zhang A."/>
            <person name="Wang D."/>
            <person name="Liang C."/>
        </authorList>
    </citation>
    <scope>NUCLEOTIDE SEQUENCE [LARGE SCALE GENOMIC DNA]</scope>
    <source>
        <strain evidence="2">cv. G1812</strain>
    </source>
</reference>
<evidence type="ECO:0000313" key="3">
    <source>
        <dbReference type="Proteomes" id="UP000015106"/>
    </source>
</evidence>
<reference evidence="3" key="1">
    <citation type="journal article" date="2013" name="Nature">
        <title>Draft genome of the wheat A-genome progenitor Triticum urartu.</title>
        <authorList>
            <person name="Ling H.Q."/>
            <person name="Zhao S."/>
            <person name="Liu D."/>
            <person name="Wang J."/>
            <person name="Sun H."/>
            <person name="Zhang C."/>
            <person name="Fan H."/>
            <person name="Li D."/>
            <person name="Dong L."/>
            <person name="Tao Y."/>
            <person name="Gao C."/>
            <person name="Wu H."/>
            <person name="Li Y."/>
            <person name="Cui Y."/>
            <person name="Guo X."/>
            <person name="Zheng S."/>
            <person name="Wang B."/>
            <person name="Yu K."/>
            <person name="Liang Q."/>
            <person name="Yang W."/>
            <person name="Lou X."/>
            <person name="Chen J."/>
            <person name="Feng M."/>
            <person name="Jian J."/>
            <person name="Zhang X."/>
            <person name="Luo G."/>
            <person name="Jiang Y."/>
            <person name="Liu J."/>
            <person name="Wang Z."/>
            <person name="Sha Y."/>
            <person name="Zhang B."/>
            <person name="Wu H."/>
            <person name="Tang D."/>
            <person name="Shen Q."/>
            <person name="Xue P."/>
            <person name="Zou S."/>
            <person name="Wang X."/>
            <person name="Liu X."/>
            <person name="Wang F."/>
            <person name="Yang Y."/>
            <person name="An X."/>
            <person name="Dong Z."/>
            <person name="Zhang K."/>
            <person name="Zhang X."/>
            <person name="Luo M.C."/>
            <person name="Dvorak J."/>
            <person name="Tong Y."/>
            <person name="Wang J."/>
            <person name="Yang H."/>
            <person name="Li Z."/>
            <person name="Wang D."/>
            <person name="Zhang A."/>
            <person name="Wang J."/>
        </authorList>
    </citation>
    <scope>NUCLEOTIDE SEQUENCE</scope>
    <source>
        <strain evidence="3">cv. G1812</strain>
    </source>
</reference>
<keyword evidence="3" id="KW-1185">Reference proteome</keyword>
<evidence type="ECO:0000259" key="1">
    <source>
        <dbReference type="Pfam" id="PF04434"/>
    </source>
</evidence>
<proteinExistence type="predicted"/>
<dbReference type="GO" id="GO:0008270">
    <property type="term" value="F:zinc ion binding"/>
    <property type="evidence" value="ECO:0007669"/>
    <property type="project" value="InterPro"/>
</dbReference>